<gene>
    <name evidence="4" type="ORF">QBE54_01865</name>
</gene>
<name>A0ABZ2YFH5_9BACT</name>
<dbReference type="Pfam" id="PF04324">
    <property type="entry name" value="Fer2_BFD"/>
    <property type="match status" value="1"/>
</dbReference>
<evidence type="ECO:0000313" key="5">
    <source>
        <dbReference type="Proteomes" id="UP001461341"/>
    </source>
</evidence>
<keyword evidence="1" id="KW-0472">Membrane</keyword>
<dbReference type="PANTHER" id="PTHR42720:SF1">
    <property type="entry name" value="GLYCEROL 3-PHOSPHATE OXIDASE"/>
    <property type="match status" value="1"/>
</dbReference>
<dbReference type="InterPro" id="IPR007419">
    <property type="entry name" value="BFD-like_2Fe2S-bd_dom"/>
</dbReference>
<feature type="domain" description="BFD-like [2Fe-2S]-binding" evidence="3">
    <location>
        <begin position="393"/>
        <end position="445"/>
    </location>
</feature>
<keyword evidence="1" id="KW-1133">Transmembrane helix</keyword>
<dbReference type="Gene3D" id="3.50.50.60">
    <property type="entry name" value="FAD/NAD(P)-binding domain"/>
    <property type="match status" value="1"/>
</dbReference>
<sequence>MSESYDVVIIGGGVVGCAVAWYLSRFDLRVLLLEKELDICCGVSKANTGILHARSYHTPSTLKGELHLRSLPLLDEAEKELGISFLRCGALTVAFSKEEETYLRILKARGGSSGEIVTPLEIKNFEPYLSDKVYAAFYDPETRVISPFKLTVALAETAFQNGVEFIFDAEVTAFEEDGKRVSLHAGGKKYTACFAVNCAGLSSSRLAWLCGDKIEAIKAYRGQYFVLDKMFAGYVKRVIYPVPSSESKGILVTPTPEGNILAGPNFEEADTTETTLQGLEEVAQGARRLVPSLPLENSITHFSGLRPTLPDRDFHIFFSQRFPGVLHLCGIESPGLTSCFGIAAYVGDLLRSRGLRLVEKRNFEYRKPFPVFSELTDQEREKLIAQDPDWGKIICRCEEVTLAEVKHALLFSPGARTLDSLKRRVRTQAGRCQGSFCGMHLPKIMMEVLGIDYRSLVKSGKRSWLLAGETKEVNFSA</sequence>
<dbReference type="CDD" id="cd19946">
    <property type="entry name" value="GlpA-like_Fer2_BFD-like"/>
    <property type="match status" value="1"/>
</dbReference>
<keyword evidence="5" id="KW-1185">Reference proteome</keyword>
<dbReference type="EMBL" id="CP121689">
    <property type="protein sequence ID" value="WZL76503.1"/>
    <property type="molecule type" value="Genomic_DNA"/>
</dbReference>
<proteinExistence type="predicted"/>
<organism evidence="4 5">
    <name type="scientific">Thermatribacter velox</name>
    <dbReference type="NCBI Taxonomy" id="3039681"/>
    <lineage>
        <taxon>Bacteria</taxon>
        <taxon>Pseudomonadati</taxon>
        <taxon>Atribacterota</taxon>
        <taxon>Atribacteria</taxon>
        <taxon>Atribacterales</taxon>
        <taxon>Thermatribacteraceae</taxon>
        <taxon>Thermatribacter</taxon>
    </lineage>
</organism>
<evidence type="ECO:0000256" key="1">
    <source>
        <dbReference type="SAM" id="Phobius"/>
    </source>
</evidence>
<evidence type="ECO:0000259" key="2">
    <source>
        <dbReference type="Pfam" id="PF01266"/>
    </source>
</evidence>
<dbReference type="PANTHER" id="PTHR42720">
    <property type="entry name" value="GLYCEROL-3-PHOSPHATE DEHYDROGENASE"/>
    <property type="match status" value="1"/>
</dbReference>
<protein>
    <submittedName>
        <fullName evidence="4">NAD(P)/FAD-dependent oxidoreductase</fullName>
    </submittedName>
</protein>
<keyword evidence="1" id="KW-0812">Transmembrane</keyword>
<dbReference type="RefSeq" id="WP_369018667.1">
    <property type="nucleotide sequence ID" value="NZ_CP121689.1"/>
</dbReference>
<dbReference type="SUPFAM" id="SSF54373">
    <property type="entry name" value="FAD-linked reductases, C-terminal domain"/>
    <property type="match status" value="1"/>
</dbReference>
<dbReference type="SUPFAM" id="SSF51905">
    <property type="entry name" value="FAD/NAD(P)-binding domain"/>
    <property type="match status" value="1"/>
</dbReference>
<dbReference type="Proteomes" id="UP001461341">
    <property type="component" value="Chromosome"/>
</dbReference>
<dbReference type="InterPro" id="IPR006076">
    <property type="entry name" value="FAD-dep_OxRdtase"/>
</dbReference>
<feature type="transmembrane region" description="Helical" evidence="1">
    <location>
        <begin position="7"/>
        <end position="24"/>
    </location>
</feature>
<dbReference type="Gene3D" id="3.30.9.10">
    <property type="entry name" value="D-Amino Acid Oxidase, subunit A, domain 2"/>
    <property type="match status" value="1"/>
</dbReference>
<dbReference type="Gene3D" id="1.10.10.1100">
    <property type="entry name" value="BFD-like [2Fe-2S]-binding domain"/>
    <property type="match status" value="1"/>
</dbReference>
<dbReference type="Pfam" id="PF01266">
    <property type="entry name" value="DAO"/>
    <property type="match status" value="1"/>
</dbReference>
<feature type="domain" description="FAD dependent oxidoreductase" evidence="2">
    <location>
        <begin position="6"/>
        <end position="349"/>
    </location>
</feature>
<dbReference type="InterPro" id="IPR036188">
    <property type="entry name" value="FAD/NAD-bd_sf"/>
</dbReference>
<dbReference type="InterPro" id="IPR052745">
    <property type="entry name" value="G3P_Oxidase/Oxidoreductase"/>
</dbReference>
<evidence type="ECO:0000313" key="4">
    <source>
        <dbReference type="EMBL" id="WZL76503.1"/>
    </source>
</evidence>
<reference evidence="4 5" key="1">
    <citation type="submission" date="2023-03" db="EMBL/GenBank/DDBJ databases">
        <title>Novel Species.</title>
        <authorList>
            <person name="Ma S."/>
        </authorList>
    </citation>
    <scope>NUCLEOTIDE SEQUENCE [LARGE SCALE GENOMIC DNA]</scope>
    <source>
        <strain evidence="4 5">B11</strain>
    </source>
</reference>
<accession>A0ABZ2YFH5</accession>
<dbReference type="InterPro" id="IPR041854">
    <property type="entry name" value="BFD-like_2Fe2S-bd_dom_sf"/>
</dbReference>
<evidence type="ECO:0000259" key="3">
    <source>
        <dbReference type="Pfam" id="PF04324"/>
    </source>
</evidence>